<dbReference type="EMBL" id="LN906597">
    <property type="protein sequence ID" value="CUT18315.1"/>
    <property type="molecule type" value="Genomic_DNA"/>
</dbReference>
<name>A0A0S4M4S0_9BURK</name>
<keyword evidence="1" id="KW-0812">Transmembrane</keyword>
<feature type="transmembrane region" description="Helical" evidence="1">
    <location>
        <begin position="90"/>
        <end position="111"/>
    </location>
</feature>
<protein>
    <submittedName>
        <fullName evidence="2">Putative membrane protein</fullName>
    </submittedName>
</protein>
<evidence type="ECO:0000313" key="2">
    <source>
        <dbReference type="EMBL" id="CUT18315.1"/>
    </source>
</evidence>
<keyword evidence="1" id="KW-0472">Membrane</keyword>
<keyword evidence="1" id="KW-1133">Transmembrane helix</keyword>
<proteinExistence type="predicted"/>
<accession>A0A0S4M4S0</accession>
<organism evidence="2 3">
    <name type="scientific">Candidatus Ichthyocystis hellenicum</name>
    <dbReference type="NCBI Taxonomy" id="1561003"/>
    <lineage>
        <taxon>Bacteria</taxon>
        <taxon>Pseudomonadati</taxon>
        <taxon>Pseudomonadota</taxon>
        <taxon>Betaproteobacteria</taxon>
        <taxon>Burkholderiales</taxon>
        <taxon>Candidatus Ichthyocystis</taxon>
    </lineage>
</organism>
<feature type="transmembrane region" description="Helical" evidence="1">
    <location>
        <begin position="50"/>
        <end position="70"/>
    </location>
</feature>
<evidence type="ECO:0000256" key="1">
    <source>
        <dbReference type="SAM" id="Phobius"/>
    </source>
</evidence>
<gene>
    <name evidence="2" type="ORF">Ark11_1517</name>
</gene>
<reference evidence="3" key="1">
    <citation type="submission" date="2015-11" db="EMBL/GenBank/DDBJ databases">
        <authorList>
            <person name="Seth-Smith H.M.B."/>
        </authorList>
    </citation>
    <scope>NUCLEOTIDE SEQUENCE [LARGE SCALE GENOMIC DNA]</scope>
    <source>
        <strain evidence="3">2013Ark11</strain>
    </source>
</reference>
<keyword evidence="3" id="KW-1185">Reference proteome</keyword>
<dbReference type="AlphaFoldDB" id="A0A0S4M4S0"/>
<evidence type="ECO:0000313" key="3">
    <source>
        <dbReference type="Proteomes" id="UP000198651"/>
    </source>
</evidence>
<dbReference type="Proteomes" id="UP000198651">
    <property type="component" value="Chromosome I"/>
</dbReference>
<sequence length="139" mass="15607">MCKNLEIQLKNHINFYGQNYSCNSNSVEFCKYSTPNIVTFNKCCSNIESYVIYPVLSLMITTPNTILSTITKSPKLTTAETTSSNETNITIVVVIVTFIFFAIAIFSFLGYKTCKVNKSHQPISRAGNVNPEEEQENLV</sequence>